<dbReference type="EMBL" id="HF935289">
    <property type="protein sequence ID" value="CCX06432.1"/>
    <property type="molecule type" value="Genomic_DNA"/>
</dbReference>
<reference evidence="2 3" key="1">
    <citation type="journal article" date="2013" name="PLoS Genet.">
        <title>The genome and development-dependent transcriptomes of Pyronema confluens: a window into fungal evolution.</title>
        <authorList>
            <person name="Traeger S."/>
            <person name="Altegoer F."/>
            <person name="Freitag M."/>
            <person name="Gabaldon T."/>
            <person name="Kempken F."/>
            <person name="Kumar A."/>
            <person name="Marcet-Houben M."/>
            <person name="Poggeler S."/>
            <person name="Stajich J.E."/>
            <person name="Nowrousian M."/>
        </authorList>
    </citation>
    <scope>NUCLEOTIDE SEQUENCE [LARGE SCALE GENOMIC DNA]</scope>
    <source>
        <strain evidence="3">CBS 100304</strain>
        <tissue evidence="2">Vegetative mycelium</tissue>
    </source>
</reference>
<proteinExistence type="predicted"/>
<keyword evidence="3" id="KW-1185">Reference proteome</keyword>
<evidence type="ECO:0000313" key="2">
    <source>
        <dbReference type="EMBL" id="CCX06432.1"/>
    </source>
</evidence>
<dbReference type="OrthoDB" id="10443213at2759"/>
<gene>
    <name evidence="2" type="ORF">PCON_06019</name>
</gene>
<dbReference type="AlphaFoldDB" id="U4KWV2"/>
<evidence type="ECO:0000313" key="3">
    <source>
        <dbReference type="Proteomes" id="UP000018144"/>
    </source>
</evidence>
<protein>
    <submittedName>
        <fullName evidence="2">Uncharacterized protein</fullName>
    </submittedName>
</protein>
<sequence length="221" mass="24827">MPNLTDRTDTMPEMNPRTALPDPTDDAMDEADRVQARNQAMVDAMLGRTRARPPPPAPYPGVHIWYERFNTKVVNEAINQTATEAELEELESKTQRKARNEEYKCSKVETTTDVNVENSPVIADDTLSDNRKRTRRGTTHSRDGCELDYLAELAAILDIEDGEIPDIMNAESSIGLKDGLLFDSNNRNDTNEYLEPLLNVMKTEAKVTPMIENFVKISVGV</sequence>
<dbReference type="Proteomes" id="UP000018144">
    <property type="component" value="Unassembled WGS sequence"/>
</dbReference>
<accession>U4KWV2</accession>
<feature type="region of interest" description="Disordered" evidence="1">
    <location>
        <begin position="1"/>
        <end position="29"/>
    </location>
</feature>
<name>U4KWV2_PYROM</name>
<evidence type="ECO:0000256" key="1">
    <source>
        <dbReference type="SAM" id="MobiDB-lite"/>
    </source>
</evidence>
<organism evidence="2 3">
    <name type="scientific">Pyronema omphalodes (strain CBS 100304)</name>
    <name type="common">Pyronema confluens</name>
    <dbReference type="NCBI Taxonomy" id="1076935"/>
    <lineage>
        <taxon>Eukaryota</taxon>
        <taxon>Fungi</taxon>
        <taxon>Dikarya</taxon>
        <taxon>Ascomycota</taxon>
        <taxon>Pezizomycotina</taxon>
        <taxon>Pezizomycetes</taxon>
        <taxon>Pezizales</taxon>
        <taxon>Pyronemataceae</taxon>
        <taxon>Pyronema</taxon>
    </lineage>
</organism>
<feature type="compositionally biased region" description="Basic and acidic residues" evidence="1">
    <location>
        <begin position="1"/>
        <end position="10"/>
    </location>
</feature>